<dbReference type="PANTHER" id="PTHR45716:SF5">
    <property type="entry name" value="SYNAPTOTAGMIN-LIKE PROTEIN 2"/>
    <property type="match status" value="1"/>
</dbReference>
<reference evidence="1" key="2">
    <citation type="submission" date="2025-09" db="UniProtKB">
        <authorList>
            <consortium name="Ensembl"/>
        </authorList>
    </citation>
    <scope>IDENTIFICATION</scope>
</reference>
<sequence length="82" mass="9306">MSRSVPSFLQEELSGSVMTVYGGDFVEVQGSVHFSINYVQKLREFHIFVAECRDLAAVDPKRNRSDPRGKVTVYSQLHMVLD</sequence>
<dbReference type="SUPFAM" id="SSF49562">
    <property type="entry name" value="C2 domain (Calcium/lipid-binding domain, CaLB)"/>
    <property type="match status" value="1"/>
</dbReference>
<evidence type="ECO:0000313" key="2">
    <source>
        <dbReference type="Proteomes" id="UP000264800"/>
    </source>
</evidence>
<dbReference type="Ensembl" id="ENSKMAT00000027397.1">
    <property type="protein sequence ID" value="ENSKMAP00000027057.1"/>
    <property type="gene ID" value="ENSKMAG00000020072.1"/>
</dbReference>
<dbReference type="STRING" id="37003.ENSKMAP00000027057"/>
<name>A0A3Q3GV71_KRYMA</name>
<dbReference type="OMA" id="FLLELCY"/>
<dbReference type="AlphaFoldDB" id="A0A3Q3GV71"/>
<keyword evidence="2" id="KW-1185">Reference proteome</keyword>
<evidence type="ECO:0000313" key="1">
    <source>
        <dbReference type="Ensembl" id="ENSKMAP00000027057.1"/>
    </source>
</evidence>
<dbReference type="GO" id="GO:0005886">
    <property type="term" value="C:plasma membrane"/>
    <property type="evidence" value="ECO:0007669"/>
    <property type="project" value="TreeGrafter"/>
</dbReference>
<dbReference type="GeneTree" id="ENSGT00940000166822"/>
<dbReference type="InterPro" id="IPR035892">
    <property type="entry name" value="C2_domain_sf"/>
</dbReference>
<dbReference type="Proteomes" id="UP000264800">
    <property type="component" value="Unplaced"/>
</dbReference>
<reference evidence="1" key="1">
    <citation type="submission" date="2025-08" db="UniProtKB">
        <authorList>
            <consortium name="Ensembl"/>
        </authorList>
    </citation>
    <scope>IDENTIFICATION</scope>
</reference>
<accession>A0A3Q3GV71</accession>
<organism evidence="1 2">
    <name type="scientific">Kryptolebias marmoratus</name>
    <name type="common">Mangrove killifish</name>
    <name type="synonym">Rivulus marmoratus</name>
    <dbReference type="NCBI Taxonomy" id="37003"/>
    <lineage>
        <taxon>Eukaryota</taxon>
        <taxon>Metazoa</taxon>
        <taxon>Chordata</taxon>
        <taxon>Craniata</taxon>
        <taxon>Vertebrata</taxon>
        <taxon>Euteleostomi</taxon>
        <taxon>Actinopterygii</taxon>
        <taxon>Neopterygii</taxon>
        <taxon>Teleostei</taxon>
        <taxon>Neoteleostei</taxon>
        <taxon>Acanthomorphata</taxon>
        <taxon>Ovalentaria</taxon>
        <taxon>Atherinomorphae</taxon>
        <taxon>Cyprinodontiformes</taxon>
        <taxon>Rivulidae</taxon>
        <taxon>Kryptolebias</taxon>
    </lineage>
</organism>
<dbReference type="PANTHER" id="PTHR45716">
    <property type="entry name" value="BITESIZE, ISOFORM I"/>
    <property type="match status" value="1"/>
</dbReference>
<protein>
    <submittedName>
        <fullName evidence="1">Uncharacterized protein</fullName>
    </submittedName>
</protein>
<dbReference type="GO" id="GO:0070382">
    <property type="term" value="C:exocytic vesicle"/>
    <property type="evidence" value="ECO:0007669"/>
    <property type="project" value="TreeGrafter"/>
</dbReference>
<dbReference type="Gene3D" id="2.60.40.150">
    <property type="entry name" value="C2 domain"/>
    <property type="match status" value="1"/>
</dbReference>
<proteinExistence type="predicted"/>
<dbReference type="GO" id="GO:0006887">
    <property type="term" value="P:exocytosis"/>
    <property type="evidence" value="ECO:0007669"/>
    <property type="project" value="TreeGrafter"/>
</dbReference>
<dbReference type="GO" id="GO:0042043">
    <property type="term" value="F:neurexin family protein binding"/>
    <property type="evidence" value="ECO:0007669"/>
    <property type="project" value="TreeGrafter"/>
</dbReference>